<comment type="caution">
    <text evidence="3">The sequence shown here is derived from an EMBL/GenBank/DDBJ whole genome shotgun (WGS) entry which is preliminary data.</text>
</comment>
<protein>
    <recommendedName>
        <fullName evidence="2">Putative T7SS secretion signal domain-containing protein</fullName>
    </recommendedName>
</protein>
<sequence>MAEQSTPWSKGTINLLRGETDRLRGLARALDDLAEDLAAVDPAHWAGGAYDAFAAARTARARRIRSTAAAHEVAARALGDYVQVLADLADRRNYESESGALARLEQRRLEAAGQAGARLREAAEELRSAGVVVGEEVAAPVRPATTPGADPVRTFGAQPAPAAAPPEQPQPQPRPLVAALDPRAITDVAAFYRRVQDLSDAVHDHWTGH</sequence>
<organism evidence="3 4">
    <name type="scientific">Amycolatopsis iheyensis</name>
    <dbReference type="NCBI Taxonomy" id="2945988"/>
    <lineage>
        <taxon>Bacteria</taxon>
        <taxon>Bacillati</taxon>
        <taxon>Actinomycetota</taxon>
        <taxon>Actinomycetes</taxon>
        <taxon>Pseudonocardiales</taxon>
        <taxon>Pseudonocardiaceae</taxon>
        <taxon>Amycolatopsis</taxon>
    </lineage>
</organism>
<evidence type="ECO:0000313" key="3">
    <source>
        <dbReference type="EMBL" id="MCR6489411.1"/>
    </source>
</evidence>
<dbReference type="AlphaFoldDB" id="A0A9X2NKW2"/>
<dbReference type="EMBL" id="JAMXQV010000032">
    <property type="protein sequence ID" value="MCR6489411.1"/>
    <property type="molecule type" value="Genomic_DNA"/>
</dbReference>
<evidence type="ECO:0000256" key="1">
    <source>
        <dbReference type="SAM" id="MobiDB-lite"/>
    </source>
</evidence>
<dbReference type="Pfam" id="PF21725">
    <property type="entry name" value="T7SS_signal"/>
    <property type="match status" value="1"/>
</dbReference>
<reference evidence="3" key="1">
    <citation type="submission" date="2022-06" db="EMBL/GenBank/DDBJ databases">
        <title>Amycolatopsis iheyaensis sp. nov., a new species of the genus Amycolatopsis isolated from soil in Iheya island, Japan.</title>
        <authorList>
            <person name="Ngamcharungchit C."/>
            <person name="Kanto H."/>
            <person name="Take A."/>
            <person name="Intra B."/>
            <person name="Matsumoto A."/>
            <person name="Panbangred W."/>
            <person name="Inahashi Y."/>
        </authorList>
    </citation>
    <scope>NUCLEOTIDE SEQUENCE</scope>
    <source>
        <strain evidence="3">OK19-0408</strain>
    </source>
</reference>
<feature type="domain" description="Putative T7SS secretion signal" evidence="2">
    <location>
        <begin position="10"/>
        <end position="85"/>
    </location>
</feature>
<gene>
    <name evidence="3" type="ORF">M8542_42000</name>
</gene>
<feature type="region of interest" description="Disordered" evidence="1">
    <location>
        <begin position="142"/>
        <end position="175"/>
    </location>
</feature>
<evidence type="ECO:0000313" key="4">
    <source>
        <dbReference type="Proteomes" id="UP001144096"/>
    </source>
</evidence>
<dbReference type="InterPro" id="IPR049082">
    <property type="entry name" value="T7SS_signal"/>
</dbReference>
<keyword evidence="4" id="KW-1185">Reference proteome</keyword>
<dbReference type="Proteomes" id="UP001144096">
    <property type="component" value="Unassembled WGS sequence"/>
</dbReference>
<evidence type="ECO:0000259" key="2">
    <source>
        <dbReference type="Pfam" id="PF21725"/>
    </source>
</evidence>
<proteinExistence type="predicted"/>
<dbReference type="RefSeq" id="WP_257925980.1">
    <property type="nucleotide sequence ID" value="NZ_JAMXQV010000032.1"/>
</dbReference>
<feature type="compositionally biased region" description="Pro residues" evidence="1">
    <location>
        <begin position="162"/>
        <end position="174"/>
    </location>
</feature>
<accession>A0A9X2NKW2</accession>
<name>A0A9X2NKW2_9PSEU</name>